<gene>
    <name evidence="2" type="ORF">ACD_4C00060G0001</name>
</gene>
<dbReference type="GO" id="GO:0016787">
    <property type="term" value="F:hydrolase activity"/>
    <property type="evidence" value="ECO:0007669"/>
    <property type="project" value="UniProtKB-KW"/>
</dbReference>
<dbReference type="AlphaFoldDB" id="K2F7F4"/>
<organism evidence="2">
    <name type="scientific">uncultured bacterium</name>
    <name type="common">gcode 4</name>
    <dbReference type="NCBI Taxonomy" id="1234023"/>
    <lineage>
        <taxon>Bacteria</taxon>
        <taxon>environmental samples</taxon>
    </lineage>
</organism>
<sequence length="709" mass="85948">MFCEALNKIILNKTMNEENKPLLCKIVLILSEKISFIIDRLEEIKYDNKKINNLLFILWKLKVNFSHVIYENVSEIYNEIKTWLKIQKKSNFWNNPSLWEKYQLIWRWNLAIARINSLDENSTKNKKSKEKWIKKFIDIYNFWKEEKVKSSEELINDFMSSSGINEFQIEWICNIVKYDDIDTVLLIKLANFLIKNNVVYENFYYENYKIITIIIAINKISETLILRNVKDLHLPKNIKDTISNIINYIEFNNNTSHLIFDYSKIYISAALLYSNYDDHKKESMVYFNKFLTINWENISLYKKEAEQFYQNLWPQWKTRFQDNRELLNLKNENAVMVAIQDLIESTVDNLDKNYTFQDINKGFCDIICKLIFNDLCSAEISKDCEKCTNNKKCVECSKNFERWWYKKKKINLKWWYRLIFKYPVTLSPITGKNVFEEIFDRENNFIKQRLWSLLNIYLNNEALKKSEETTTKMTIGWLRTFDNHTWCHSENVSRYSVWIWKWLGYSESQLSLIKKCWSYHDIWKKNVNQEYITRPGWLTQEEFREVSLHTYYWLNEIIKEEYSRELLDAMYHHCYFFSKKRWLDITLTPKVIQKKIENGENFDPSIVNKVCGLNIPEISTITAIWDVADAIAWRRLYDHRRVWWPIENIIREIDSELILSSWLKISAEWKTELDYERWKEADGSELSLPYCIEYNWKMYVPKDFKVIEK</sequence>
<dbReference type="InterPro" id="IPR037522">
    <property type="entry name" value="HD_GYP_dom"/>
</dbReference>
<evidence type="ECO:0000259" key="1">
    <source>
        <dbReference type="PROSITE" id="PS51832"/>
    </source>
</evidence>
<protein>
    <submittedName>
        <fullName evidence="2">Diguanylate cyclase and metal dependent phosphohydrolase</fullName>
    </submittedName>
</protein>
<dbReference type="PROSITE" id="PS51832">
    <property type="entry name" value="HD_GYP"/>
    <property type="match status" value="1"/>
</dbReference>
<feature type="domain" description="HD-GYP" evidence="1">
    <location>
        <begin position="463"/>
        <end position="682"/>
    </location>
</feature>
<accession>K2F7F4</accession>
<feature type="non-terminal residue" evidence="2">
    <location>
        <position position="709"/>
    </location>
</feature>
<reference evidence="2" key="1">
    <citation type="journal article" date="2012" name="Science">
        <title>Fermentation, hydrogen, and sulfur metabolism in multiple uncultivated bacterial phyla.</title>
        <authorList>
            <person name="Wrighton K.C."/>
            <person name="Thomas B.C."/>
            <person name="Sharon I."/>
            <person name="Miller C.S."/>
            <person name="Castelle C.J."/>
            <person name="VerBerkmoes N.C."/>
            <person name="Wilkins M.J."/>
            <person name="Hettich R.L."/>
            <person name="Lipton M.S."/>
            <person name="Williams K.H."/>
            <person name="Long P.E."/>
            <person name="Banfield J.F."/>
        </authorList>
    </citation>
    <scope>NUCLEOTIDE SEQUENCE [LARGE SCALE GENOMIC DNA]</scope>
</reference>
<comment type="caution">
    <text evidence="2">The sequence shown here is derived from an EMBL/GenBank/DDBJ whole genome shotgun (WGS) entry which is preliminary data.</text>
</comment>
<dbReference type="Gene3D" id="1.10.3210.10">
    <property type="entry name" value="Hypothetical protein af1432"/>
    <property type="match status" value="1"/>
</dbReference>
<evidence type="ECO:0000313" key="2">
    <source>
        <dbReference type="EMBL" id="EKE27071.1"/>
    </source>
</evidence>
<dbReference type="SUPFAM" id="SSF109604">
    <property type="entry name" value="HD-domain/PDEase-like"/>
    <property type="match status" value="1"/>
</dbReference>
<dbReference type="EMBL" id="AMFJ01000576">
    <property type="protein sequence ID" value="EKE27071.1"/>
    <property type="molecule type" value="Genomic_DNA"/>
</dbReference>
<keyword evidence="2" id="KW-0378">Hydrolase</keyword>
<proteinExistence type="predicted"/>
<name>K2F7F4_9BACT</name>